<name>A0A6H1ZPS2_9ZZZZ</name>
<dbReference type="EMBL" id="MT144129">
    <property type="protein sequence ID" value="QJA49307.1"/>
    <property type="molecule type" value="Genomic_DNA"/>
</dbReference>
<feature type="region of interest" description="Disordered" evidence="1">
    <location>
        <begin position="39"/>
        <end position="58"/>
    </location>
</feature>
<sequence length="267" mass="31016">MLKEYKMKRGRKRNHIFSKQALDRIGPVIRIEDKRSTPYAPEATPCNKLAPSPIHKGDKVEKTDKASIKAGRIKFEGQYLPQTIDSYSGDASKLRNDINDLWPLFKKELEEEMKKRHDNRWVTHHASEVKLWKRFCYAYTRFYQNIAKACDYSGISRNHFYRARNTYPTFALILDIIEDRLMDEVEETTKKHSLLPNSIVERIFLLKSRRKDKYSENPQLISATKIEVNIPNISSMRGDGTDVKVQVSDNDGLQPSSDPIEVSPIKE</sequence>
<accession>A0A6H1ZPS2</accession>
<evidence type="ECO:0000313" key="2">
    <source>
        <dbReference type="EMBL" id="QJA49307.1"/>
    </source>
</evidence>
<evidence type="ECO:0000256" key="1">
    <source>
        <dbReference type="SAM" id="MobiDB-lite"/>
    </source>
</evidence>
<gene>
    <name evidence="2" type="ORF">TM448A01288_0019</name>
</gene>
<dbReference type="AlphaFoldDB" id="A0A6H1ZPS2"/>
<evidence type="ECO:0008006" key="3">
    <source>
        <dbReference type="Google" id="ProtNLM"/>
    </source>
</evidence>
<reference evidence="2" key="1">
    <citation type="submission" date="2020-03" db="EMBL/GenBank/DDBJ databases">
        <title>The deep terrestrial virosphere.</title>
        <authorList>
            <person name="Holmfeldt K."/>
            <person name="Nilsson E."/>
            <person name="Simone D."/>
            <person name="Lopez-Fernandez M."/>
            <person name="Wu X."/>
            <person name="de Brujin I."/>
            <person name="Lundin D."/>
            <person name="Andersson A."/>
            <person name="Bertilsson S."/>
            <person name="Dopson M."/>
        </authorList>
    </citation>
    <scope>NUCLEOTIDE SEQUENCE</scope>
    <source>
        <strain evidence="2">TM448A01288</strain>
    </source>
</reference>
<feature type="region of interest" description="Disordered" evidence="1">
    <location>
        <begin position="238"/>
        <end position="267"/>
    </location>
</feature>
<protein>
    <recommendedName>
        <fullName evidence="3">Terminase</fullName>
    </recommendedName>
</protein>
<proteinExistence type="predicted"/>
<feature type="compositionally biased region" description="Polar residues" evidence="1">
    <location>
        <begin position="247"/>
        <end position="257"/>
    </location>
</feature>
<organism evidence="2">
    <name type="scientific">viral metagenome</name>
    <dbReference type="NCBI Taxonomy" id="1070528"/>
    <lineage>
        <taxon>unclassified sequences</taxon>
        <taxon>metagenomes</taxon>
        <taxon>organismal metagenomes</taxon>
    </lineage>
</organism>